<organism evidence="5 6">
    <name type="scientific">Flavobacterium saliperosum</name>
    <dbReference type="NCBI Taxonomy" id="329186"/>
    <lineage>
        <taxon>Bacteria</taxon>
        <taxon>Pseudomonadati</taxon>
        <taxon>Bacteroidota</taxon>
        <taxon>Flavobacteriia</taxon>
        <taxon>Flavobacteriales</taxon>
        <taxon>Flavobacteriaceae</taxon>
        <taxon>Flavobacterium</taxon>
    </lineage>
</organism>
<evidence type="ECO:0000256" key="3">
    <source>
        <dbReference type="ARBA" id="ARBA00023237"/>
    </source>
</evidence>
<sequence>MNKFLYFLLFSVLFVSCSPYQKALKSEDLAFKYEVATQKYEKEKYTKAIRLFEQIAGPNRGKPQAEKLFYMFSQSYYKTEQYVLAAYQFESFAATYPKSEHREEASFLGAKCYSFLSPVYSLDQTDTDKAIDKLQNYINTYPNSPNFDEANKIIAALRDKLEKKAFEIAKQYNTISDYKSAVKSLDNFISDYPGTKYKEDALYYKFDSAYKLALNSVPSKVEERLNIAKTAYSGLMRFKADTKYKKEADEKLANIETELQKFSK</sequence>
<evidence type="ECO:0000313" key="5">
    <source>
        <dbReference type="EMBL" id="SCX05410.1"/>
    </source>
</evidence>
<dbReference type="InterPro" id="IPR039565">
    <property type="entry name" value="BamD-like"/>
</dbReference>
<keyword evidence="3" id="KW-0998">Cell outer membrane</keyword>
<dbReference type="InterPro" id="IPR017689">
    <property type="entry name" value="BamD"/>
</dbReference>
<feature type="domain" description="Outer membrane lipoprotein BamD-like" evidence="4">
    <location>
        <begin position="33"/>
        <end position="220"/>
    </location>
</feature>
<proteinExistence type="predicted"/>
<evidence type="ECO:0000256" key="1">
    <source>
        <dbReference type="ARBA" id="ARBA00022729"/>
    </source>
</evidence>
<dbReference type="Gene3D" id="1.25.40.10">
    <property type="entry name" value="Tetratricopeptide repeat domain"/>
    <property type="match status" value="1"/>
</dbReference>
<dbReference type="eggNOG" id="COG4105">
    <property type="taxonomic scope" value="Bacteria"/>
</dbReference>
<evidence type="ECO:0000259" key="4">
    <source>
        <dbReference type="Pfam" id="PF13525"/>
    </source>
</evidence>
<dbReference type="SUPFAM" id="SSF48452">
    <property type="entry name" value="TPR-like"/>
    <property type="match status" value="1"/>
</dbReference>
<evidence type="ECO:0000313" key="6">
    <source>
        <dbReference type="Proteomes" id="UP000182124"/>
    </source>
</evidence>
<dbReference type="EMBL" id="FMTY01000002">
    <property type="protein sequence ID" value="SCX05410.1"/>
    <property type="molecule type" value="Genomic_DNA"/>
</dbReference>
<dbReference type="STRING" id="329186.SAMN02927925_00814"/>
<dbReference type="PROSITE" id="PS51257">
    <property type="entry name" value="PROKAR_LIPOPROTEIN"/>
    <property type="match status" value="1"/>
</dbReference>
<keyword evidence="1" id="KW-0732">Signal</keyword>
<dbReference type="InterPro" id="IPR011990">
    <property type="entry name" value="TPR-like_helical_dom_sf"/>
</dbReference>
<reference evidence="5 6" key="1">
    <citation type="submission" date="2016-10" db="EMBL/GenBank/DDBJ databases">
        <authorList>
            <person name="de Groot N.N."/>
        </authorList>
    </citation>
    <scope>NUCLEOTIDE SEQUENCE [LARGE SCALE GENOMIC DNA]</scope>
    <source>
        <strain evidence="5 6">CGMCC 1.3801</strain>
    </source>
</reference>
<evidence type="ECO:0000256" key="2">
    <source>
        <dbReference type="ARBA" id="ARBA00023136"/>
    </source>
</evidence>
<gene>
    <name evidence="5" type="ORF">SAMN02927925_00814</name>
</gene>
<protein>
    <submittedName>
        <fullName evidence="5">Beta-barrel assembly machine subunit BamD</fullName>
    </submittedName>
</protein>
<keyword evidence="2" id="KW-0472">Membrane</keyword>
<dbReference type="NCBIfam" id="TIGR03302">
    <property type="entry name" value="OM_YfiO"/>
    <property type="match status" value="1"/>
</dbReference>
<name>A0A1G4VE77_9FLAO</name>
<dbReference type="Proteomes" id="UP000182124">
    <property type="component" value="Unassembled WGS sequence"/>
</dbReference>
<dbReference type="Pfam" id="PF13525">
    <property type="entry name" value="YfiO"/>
    <property type="match status" value="1"/>
</dbReference>
<dbReference type="AlphaFoldDB" id="A0A1G4VE77"/>
<accession>A0A1G4VE77</accession>
<dbReference type="RefSeq" id="WP_023576408.1">
    <property type="nucleotide sequence ID" value="NZ_CBCSBQ010000022.1"/>
</dbReference>